<dbReference type="OrthoDB" id="9759607at2"/>
<dbReference type="InterPro" id="IPR013656">
    <property type="entry name" value="PAS_4"/>
</dbReference>
<dbReference type="CDD" id="cd00130">
    <property type="entry name" value="PAS"/>
    <property type="match status" value="2"/>
</dbReference>
<dbReference type="PROSITE" id="PS50112">
    <property type="entry name" value="PAS"/>
    <property type="match status" value="1"/>
</dbReference>
<dbReference type="SUPFAM" id="SSF55785">
    <property type="entry name" value="PYP-like sensor domain (PAS domain)"/>
    <property type="match status" value="2"/>
</dbReference>
<accession>A0A4R5KHY9</accession>
<dbReference type="SMART" id="SM00086">
    <property type="entry name" value="PAC"/>
    <property type="match status" value="1"/>
</dbReference>
<gene>
    <name evidence="3" type="ORF">E1757_26005</name>
</gene>
<evidence type="ECO:0000259" key="2">
    <source>
        <dbReference type="PROSITE" id="PS50113"/>
    </source>
</evidence>
<evidence type="ECO:0000313" key="4">
    <source>
        <dbReference type="Proteomes" id="UP000295636"/>
    </source>
</evidence>
<dbReference type="NCBIfam" id="TIGR00229">
    <property type="entry name" value="sensory_box"/>
    <property type="match status" value="2"/>
</dbReference>
<comment type="caution">
    <text evidence="3">The sequence shown here is derived from an EMBL/GenBank/DDBJ whole genome shotgun (WGS) entry which is preliminary data.</text>
</comment>
<dbReference type="InterPro" id="IPR000014">
    <property type="entry name" value="PAS"/>
</dbReference>
<evidence type="ECO:0000313" key="3">
    <source>
        <dbReference type="EMBL" id="TDF93840.1"/>
    </source>
</evidence>
<dbReference type="InterPro" id="IPR013655">
    <property type="entry name" value="PAS_fold_3"/>
</dbReference>
<dbReference type="Pfam" id="PF08447">
    <property type="entry name" value="PAS_3"/>
    <property type="match status" value="1"/>
</dbReference>
<organism evidence="3 4">
    <name type="scientific">Paenibacillus piri</name>
    <dbReference type="NCBI Taxonomy" id="2547395"/>
    <lineage>
        <taxon>Bacteria</taxon>
        <taxon>Bacillati</taxon>
        <taxon>Bacillota</taxon>
        <taxon>Bacilli</taxon>
        <taxon>Bacillales</taxon>
        <taxon>Paenibacillaceae</taxon>
        <taxon>Paenibacillus</taxon>
    </lineage>
</organism>
<proteinExistence type="predicted"/>
<dbReference type="Proteomes" id="UP000295636">
    <property type="component" value="Unassembled WGS sequence"/>
</dbReference>
<reference evidence="3 4" key="1">
    <citation type="submission" date="2019-03" db="EMBL/GenBank/DDBJ databases">
        <title>This is whole genome sequence of Paenibacillus sp MS74 strain.</title>
        <authorList>
            <person name="Trinh H.N."/>
        </authorList>
    </citation>
    <scope>NUCLEOTIDE SEQUENCE [LARGE SCALE GENOMIC DNA]</scope>
    <source>
        <strain evidence="3 4">MS74</strain>
    </source>
</reference>
<dbReference type="SMART" id="SM00091">
    <property type="entry name" value="PAS"/>
    <property type="match status" value="2"/>
</dbReference>
<dbReference type="InterPro" id="IPR000700">
    <property type="entry name" value="PAS-assoc_C"/>
</dbReference>
<name>A0A4R5KHY9_9BACL</name>
<dbReference type="EMBL" id="SMRT01000015">
    <property type="protein sequence ID" value="TDF93840.1"/>
    <property type="molecule type" value="Genomic_DNA"/>
</dbReference>
<sequence length="266" mass="30499">MEGIRYMDDSSGSTRILNLLKADTSAHWLHVLTCQWFTQPLFGAAILSLECRFLEVNPAFRSMLDCDETQMRQVNLSALVHPDELLRCMHLSSQLAAGAIPSFQAEQRFLKPSGEPVWCFVYATLLRDEHGEPSYLLMLTQNIDDRKKLEATSQTAVHTMSALLESIPFALMLVKANGEISYANKASEPVLNRRREELLGQNIWKSFPKLTATPLYSVIQRAMEEKSLIRHHHFDEKAKRWYEISCQPTKEGVCLFWRERSSPEKP</sequence>
<dbReference type="InterPro" id="IPR035965">
    <property type="entry name" value="PAS-like_dom_sf"/>
</dbReference>
<dbReference type="InterPro" id="IPR001610">
    <property type="entry name" value="PAC"/>
</dbReference>
<evidence type="ECO:0000259" key="1">
    <source>
        <dbReference type="PROSITE" id="PS50112"/>
    </source>
</evidence>
<feature type="domain" description="PAS" evidence="1">
    <location>
        <begin position="156"/>
        <end position="226"/>
    </location>
</feature>
<protein>
    <submittedName>
        <fullName evidence="3">PAS domain S-box protein</fullName>
    </submittedName>
</protein>
<dbReference type="AlphaFoldDB" id="A0A4R5KHY9"/>
<keyword evidence="4" id="KW-1185">Reference proteome</keyword>
<feature type="domain" description="PAC" evidence="2">
    <location>
        <begin position="103"/>
        <end position="155"/>
    </location>
</feature>
<dbReference type="PROSITE" id="PS50113">
    <property type="entry name" value="PAC"/>
    <property type="match status" value="1"/>
</dbReference>
<dbReference type="Pfam" id="PF08448">
    <property type="entry name" value="PAS_4"/>
    <property type="match status" value="1"/>
</dbReference>
<dbReference type="Gene3D" id="3.30.450.20">
    <property type="entry name" value="PAS domain"/>
    <property type="match status" value="2"/>
</dbReference>